<dbReference type="RefSeq" id="WP_249710620.1">
    <property type="nucleotide sequence ID" value="NZ_JAMFMB010000016.1"/>
</dbReference>
<proteinExistence type="predicted"/>
<comment type="caution">
    <text evidence="1">The sequence shown here is derived from an EMBL/GenBank/DDBJ whole genome shotgun (WGS) entry which is preliminary data.</text>
</comment>
<sequence length="115" mass="11949">MWRSLLPFALAACSTASPEFRGAPVTRVDVGGSVFDVRVRGSLAEAVRRNPQYAPRLGPIGPRAGAAMARVSGCEVVGVLGDQAVMTGVLDCDRRPKDWAMPAVAGPGEGSGRGR</sequence>
<organism evidence="1 2">
    <name type="scientific">Ruegeria spongiae</name>
    <dbReference type="NCBI Taxonomy" id="2942209"/>
    <lineage>
        <taxon>Bacteria</taxon>
        <taxon>Pseudomonadati</taxon>
        <taxon>Pseudomonadota</taxon>
        <taxon>Alphaproteobacteria</taxon>
        <taxon>Rhodobacterales</taxon>
        <taxon>Roseobacteraceae</taxon>
        <taxon>Ruegeria</taxon>
    </lineage>
</organism>
<protein>
    <recommendedName>
        <fullName evidence="3">Lipoprotein</fullName>
    </recommendedName>
</protein>
<keyword evidence="2" id="KW-1185">Reference proteome</keyword>
<name>A0ABT0Q539_9RHOB</name>
<dbReference type="EMBL" id="JAMFMB010000016">
    <property type="protein sequence ID" value="MCL6284552.1"/>
    <property type="molecule type" value="Genomic_DNA"/>
</dbReference>
<dbReference type="Proteomes" id="UP001203880">
    <property type="component" value="Unassembled WGS sequence"/>
</dbReference>
<accession>A0ABT0Q539</accession>
<reference evidence="1" key="1">
    <citation type="submission" date="2022-05" db="EMBL/GenBank/DDBJ databases">
        <authorList>
            <person name="Park J.-S."/>
        </authorList>
    </citation>
    <scope>NUCLEOTIDE SEQUENCE</scope>
    <source>
        <strain evidence="1">2012CJ41-6</strain>
    </source>
</reference>
<evidence type="ECO:0000313" key="1">
    <source>
        <dbReference type="EMBL" id="MCL6284552.1"/>
    </source>
</evidence>
<evidence type="ECO:0000313" key="2">
    <source>
        <dbReference type="Proteomes" id="UP001203880"/>
    </source>
</evidence>
<gene>
    <name evidence="1" type="ORF">M3P21_13535</name>
</gene>
<evidence type="ECO:0008006" key="3">
    <source>
        <dbReference type="Google" id="ProtNLM"/>
    </source>
</evidence>